<name>A0A8S5MBY1_9CAUD</name>
<reference evidence="1" key="1">
    <citation type="journal article" date="2021" name="Proc. Natl. Acad. Sci. U.S.A.">
        <title>A Catalog of Tens of Thousands of Viruses from Human Metagenomes Reveals Hidden Associations with Chronic Diseases.</title>
        <authorList>
            <person name="Tisza M.J."/>
            <person name="Buck C.B."/>
        </authorList>
    </citation>
    <scope>NUCLEOTIDE SEQUENCE</scope>
    <source>
        <strain evidence="1">CtHjy10</strain>
    </source>
</reference>
<evidence type="ECO:0000313" key="1">
    <source>
        <dbReference type="EMBL" id="DAD79732.1"/>
    </source>
</evidence>
<protein>
    <submittedName>
        <fullName evidence="1">Uncharacterized protein</fullName>
    </submittedName>
</protein>
<proteinExistence type="predicted"/>
<sequence length="62" mass="7577">MFKKEFVEKMKNDEELQELRRKVLSFSEKMGDAAYIIGKDKSYEDYKERLRRMVKEHEATDQ</sequence>
<accession>A0A8S5MBY1</accession>
<organism evidence="1">
    <name type="scientific">Siphoviridae sp. ctHjy10</name>
    <dbReference type="NCBI Taxonomy" id="2826234"/>
    <lineage>
        <taxon>Viruses</taxon>
        <taxon>Duplodnaviria</taxon>
        <taxon>Heunggongvirae</taxon>
        <taxon>Uroviricota</taxon>
        <taxon>Caudoviricetes</taxon>
    </lineage>
</organism>
<dbReference type="EMBL" id="BK014871">
    <property type="protein sequence ID" value="DAD79732.1"/>
    <property type="molecule type" value="Genomic_DNA"/>
</dbReference>